<evidence type="ECO:0000313" key="4">
    <source>
        <dbReference type="Proteomes" id="UP000009022"/>
    </source>
</evidence>
<dbReference type="FunFam" id="1.10.8.1310:FF:000001">
    <property type="entry name" value="TBC1 domain family, member 20"/>
    <property type="match status" value="1"/>
</dbReference>
<dbReference type="RefSeq" id="XP_002111532.1">
    <property type="nucleotide sequence ID" value="XM_002111496.1"/>
</dbReference>
<dbReference type="eggNOG" id="KOG2595">
    <property type="taxonomic scope" value="Eukaryota"/>
</dbReference>
<dbReference type="Gene3D" id="1.10.472.80">
    <property type="entry name" value="Ypt/Rab-GAP domain of gyp1p, domain 3"/>
    <property type="match status" value="1"/>
</dbReference>
<dbReference type="OMA" id="CEREMPF"/>
<dbReference type="InParanoid" id="B3RVH2"/>
<reference evidence="3 4" key="1">
    <citation type="journal article" date="2008" name="Nature">
        <title>The Trichoplax genome and the nature of placozoans.</title>
        <authorList>
            <person name="Srivastava M."/>
            <person name="Begovic E."/>
            <person name="Chapman J."/>
            <person name="Putnam N.H."/>
            <person name="Hellsten U."/>
            <person name="Kawashima T."/>
            <person name="Kuo A."/>
            <person name="Mitros T."/>
            <person name="Salamov A."/>
            <person name="Carpenter M.L."/>
            <person name="Signorovitch A.Y."/>
            <person name="Moreno M.A."/>
            <person name="Kamm K."/>
            <person name="Grimwood J."/>
            <person name="Schmutz J."/>
            <person name="Shapiro H."/>
            <person name="Grigoriev I.V."/>
            <person name="Buss L.W."/>
            <person name="Schierwater B."/>
            <person name="Dellaporta S.L."/>
            <person name="Rokhsar D.S."/>
        </authorList>
    </citation>
    <scope>NUCLEOTIDE SEQUENCE [LARGE SCALE GENOMIC DNA]</scope>
    <source>
        <strain evidence="3 4">Grell-BS-1999</strain>
    </source>
</reference>
<dbReference type="InterPro" id="IPR045913">
    <property type="entry name" value="TBC20/Gyp8-like"/>
</dbReference>
<dbReference type="STRING" id="10228.B3RVH2"/>
<dbReference type="GO" id="GO:0005096">
    <property type="term" value="F:GTPase activator activity"/>
    <property type="evidence" value="ECO:0000318"/>
    <property type="project" value="GO_Central"/>
</dbReference>
<evidence type="ECO:0000256" key="1">
    <source>
        <dbReference type="ARBA" id="ARBA00022468"/>
    </source>
</evidence>
<dbReference type="FunCoup" id="B3RVH2">
    <property type="interactions" value="1894"/>
</dbReference>
<dbReference type="HOGENOM" id="CLU_039465_4_0_1"/>
<sequence length="294" mass="34065">QRNKIRLINEALETDPVDIRSLRQFALSADGFVNNEIRRKVWPKLINANTWKYHDETSTDVVNLYKSHKDWMQVVLDVDRCGSRLPPGIRASKRRNLQRQLLNVIMCVISSNSNLHYYQGFHDVCLTLILSVGETAALALANKLARNHLRDFMESDMINTKNILELINPIIIMENLQLFQALQESNVGNVFAISWLITWFAHDFEDPAISYRLYDFFLAHHPLMPVYTAAAMVLRRSEEILESERDIGFLHALLRRLPQDVPVEALIEESMALCQKYSPTQLTKWVKTVNYRGQ</sequence>
<dbReference type="KEGG" id="tad:TRIADDRAFT_24329"/>
<dbReference type="CTD" id="6753242"/>
<dbReference type="InterPro" id="IPR035969">
    <property type="entry name" value="Rab-GAP_TBC_sf"/>
</dbReference>
<dbReference type="GO" id="GO:0006888">
    <property type="term" value="P:endoplasmic reticulum to Golgi vesicle-mediated transport"/>
    <property type="evidence" value="ECO:0000318"/>
    <property type="project" value="GO_Central"/>
</dbReference>
<evidence type="ECO:0000259" key="2">
    <source>
        <dbReference type="PROSITE" id="PS50086"/>
    </source>
</evidence>
<dbReference type="PANTHER" id="PTHR20913">
    <property type="entry name" value="TBC1 DOMAIN FAMILY MEMBER 20/GTPASE"/>
    <property type="match status" value="1"/>
</dbReference>
<dbReference type="Pfam" id="PF00566">
    <property type="entry name" value="RabGAP-TBC"/>
    <property type="match status" value="1"/>
</dbReference>
<feature type="non-terminal residue" evidence="3">
    <location>
        <position position="1"/>
    </location>
</feature>
<dbReference type="SUPFAM" id="SSF47923">
    <property type="entry name" value="Ypt/Rab-GAP domain of gyp1p"/>
    <property type="match status" value="2"/>
</dbReference>
<dbReference type="AlphaFoldDB" id="B3RVH2"/>
<organism evidence="3 4">
    <name type="scientific">Trichoplax adhaerens</name>
    <name type="common">Trichoplax reptans</name>
    <dbReference type="NCBI Taxonomy" id="10228"/>
    <lineage>
        <taxon>Eukaryota</taxon>
        <taxon>Metazoa</taxon>
        <taxon>Placozoa</taxon>
        <taxon>Uniplacotomia</taxon>
        <taxon>Trichoplacea</taxon>
        <taxon>Trichoplacidae</taxon>
        <taxon>Trichoplax</taxon>
    </lineage>
</organism>
<gene>
    <name evidence="3" type="ORF">TRIADDRAFT_24329</name>
</gene>
<feature type="domain" description="Rab-GAP TBC" evidence="2">
    <location>
        <begin position="32"/>
        <end position="221"/>
    </location>
</feature>
<keyword evidence="1" id="KW-0343">GTPase activation</keyword>
<name>B3RVH2_TRIAD</name>
<dbReference type="PROSITE" id="PS50086">
    <property type="entry name" value="TBC_RABGAP"/>
    <property type="match status" value="1"/>
</dbReference>
<dbReference type="PhylomeDB" id="B3RVH2"/>
<protein>
    <recommendedName>
        <fullName evidence="2">Rab-GAP TBC domain-containing protein</fullName>
    </recommendedName>
</protein>
<dbReference type="InterPro" id="IPR000195">
    <property type="entry name" value="Rab-GAP-TBC_dom"/>
</dbReference>
<dbReference type="SMART" id="SM00164">
    <property type="entry name" value="TBC"/>
    <property type="match status" value="1"/>
</dbReference>
<dbReference type="PANTHER" id="PTHR20913:SF7">
    <property type="entry name" value="RE60063P"/>
    <property type="match status" value="1"/>
</dbReference>
<dbReference type="OrthoDB" id="206700at2759"/>
<keyword evidence="4" id="KW-1185">Reference proteome</keyword>
<dbReference type="GO" id="GO:0005789">
    <property type="term" value="C:endoplasmic reticulum membrane"/>
    <property type="evidence" value="ECO:0000318"/>
    <property type="project" value="GO_Central"/>
</dbReference>
<dbReference type="EMBL" id="DS985244">
    <property type="protein sequence ID" value="EDV25499.1"/>
    <property type="molecule type" value="Genomic_DNA"/>
</dbReference>
<accession>B3RVH2</accession>
<proteinExistence type="predicted"/>
<dbReference type="Proteomes" id="UP000009022">
    <property type="component" value="Unassembled WGS sequence"/>
</dbReference>
<dbReference type="Gene3D" id="1.10.8.1310">
    <property type="match status" value="1"/>
</dbReference>
<evidence type="ECO:0000313" key="3">
    <source>
        <dbReference type="EMBL" id="EDV25499.1"/>
    </source>
</evidence>
<dbReference type="GeneID" id="6753242"/>